<dbReference type="EMBL" id="RRYP01007977">
    <property type="protein sequence ID" value="TNV80101.1"/>
    <property type="molecule type" value="Genomic_DNA"/>
</dbReference>
<name>A0A8J8NR84_HALGN</name>
<keyword evidence="1" id="KW-0472">Membrane</keyword>
<feature type="transmembrane region" description="Helical" evidence="1">
    <location>
        <begin position="204"/>
        <end position="223"/>
    </location>
</feature>
<dbReference type="AlphaFoldDB" id="A0A8J8NR84"/>
<dbReference type="OrthoDB" id="305317at2759"/>
<feature type="transmembrane region" description="Helical" evidence="1">
    <location>
        <begin position="63"/>
        <end position="86"/>
    </location>
</feature>
<feature type="transmembrane region" description="Helical" evidence="1">
    <location>
        <begin position="139"/>
        <end position="161"/>
    </location>
</feature>
<keyword evidence="1" id="KW-1133">Transmembrane helix</keyword>
<feature type="transmembrane region" description="Helical" evidence="1">
    <location>
        <begin position="173"/>
        <end position="192"/>
    </location>
</feature>
<evidence type="ECO:0000256" key="1">
    <source>
        <dbReference type="SAM" id="Phobius"/>
    </source>
</evidence>
<accession>A0A8J8NR84</accession>
<organism evidence="2 3">
    <name type="scientific">Halteria grandinella</name>
    <dbReference type="NCBI Taxonomy" id="5974"/>
    <lineage>
        <taxon>Eukaryota</taxon>
        <taxon>Sar</taxon>
        <taxon>Alveolata</taxon>
        <taxon>Ciliophora</taxon>
        <taxon>Intramacronucleata</taxon>
        <taxon>Spirotrichea</taxon>
        <taxon>Stichotrichia</taxon>
        <taxon>Sporadotrichida</taxon>
        <taxon>Halteriidae</taxon>
        <taxon>Halteria</taxon>
    </lineage>
</organism>
<keyword evidence="3" id="KW-1185">Reference proteome</keyword>
<evidence type="ECO:0000313" key="3">
    <source>
        <dbReference type="Proteomes" id="UP000785679"/>
    </source>
</evidence>
<protein>
    <submittedName>
        <fullName evidence="2">Uncharacterized protein</fullName>
    </submittedName>
</protein>
<reference evidence="2" key="1">
    <citation type="submission" date="2019-06" db="EMBL/GenBank/DDBJ databases">
        <authorList>
            <person name="Zheng W."/>
        </authorList>
    </citation>
    <scope>NUCLEOTIDE SEQUENCE</scope>
    <source>
        <strain evidence="2">QDHG01</strain>
    </source>
</reference>
<gene>
    <name evidence="2" type="ORF">FGO68_gene10615</name>
</gene>
<comment type="caution">
    <text evidence="2">The sequence shown here is derived from an EMBL/GenBank/DDBJ whole genome shotgun (WGS) entry which is preliminary data.</text>
</comment>
<sequence length="283" mass="32484">MSQGPNNIINPADVSEILIDQPNDIEKSSNMVHPAYAHKDYQIQGYNLLQKHRYNNFKNSFRLLQFFLVVIVLNFFQNSALLIANFNDQEVIEEEFYWGFHVLDFGQSFAFAFVEAIVLIKCGVITFQTGGAFTTLRSIFSYAMLMINVGGTLVAFILFLFKAEFWEVPAHWIEYSVQCCVILTSFVFIFGSQDKTSVIYKYRYLEAVIITATLVFCIMKLFFYGEVIEVEMGGERAAHFFEYPGEMFNDVFAFLFTVIRIRDVHTQMLQCLSGSTSGILKLA</sequence>
<proteinExistence type="predicted"/>
<keyword evidence="1" id="KW-0812">Transmembrane</keyword>
<evidence type="ECO:0000313" key="2">
    <source>
        <dbReference type="EMBL" id="TNV80101.1"/>
    </source>
</evidence>
<dbReference type="Proteomes" id="UP000785679">
    <property type="component" value="Unassembled WGS sequence"/>
</dbReference>
<feature type="transmembrane region" description="Helical" evidence="1">
    <location>
        <begin position="106"/>
        <end position="127"/>
    </location>
</feature>